<feature type="transmembrane region" description="Helical" evidence="1">
    <location>
        <begin position="110"/>
        <end position="130"/>
    </location>
</feature>
<keyword evidence="1" id="KW-0472">Membrane</keyword>
<evidence type="ECO:0000256" key="1">
    <source>
        <dbReference type="SAM" id="Phobius"/>
    </source>
</evidence>
<proteinExistence type="predicted"/>
<dbReference type="EMBL" id="OW152828">
    <property type="protein sequence ID" value="CAH2046127.1"/>
    <property type="molecule type" value="Genomic_DNA"/>
</dbReference>
<name>A0ABN8I612_9NEOP</name>
<accession>A0ABN8I612</accession>
<sequence>MELYRSHGKHLPEMLLHHSGNFGGSTPKDLEGALHCDCLPDYARTQYFARLTQIPHYHLDKLAPTTLSSDISLVNTTIIHVYYTKHEQEVLLAETSRRWYEIAAKVCSHWVFVVGALLPLLCGLIFHCTVRWRRNFVRRRDALAASRRLWENLAKSPQLNPAHPTPQARRAISTDAVYTTNEFDVE</sequence>
<feature type="non-terminal residue" evidence="2">
    <location>
        <position position="1"/>
    </location>
</feature>
<keyword evidence="1" id="KW-1133">Transmembrane helix</keyword>
<dbReference type="Proteomes" id="UP000837857">
    <property type="component" value="Chromosome 16"/>
</dbReference>
<keyword evidence="3" id="KW-1185">Reference proteome</keyword>
<protein>
    <submittedName>
        <fullName evidence="2">Uncharacterized protein</fullName>
    </submittedName>
</protein>
<evidence type="ECO:0000313" key="3">
    <source>
        <dbReference type="Proteomes" id="UP000837857"/>
    </source>
</evidence>
<keyword evidence="1" id="KW-0812">Transmembrane</keyword>
<gene>
    <name evidence="2" type="ORF">IPOD504_LOCUS5378</name>
</gene>
<organism evidence="2 3">
    <name type="scientific">Iphiclides podalirius</name>
    <name type="common">scarce swallowtail</name>
    <dbReference type="NCBI Taxonomy" id="110791"/>
    <lineage>
        <taxon>Eukaryota</taxon>
        <taxon>Metazoa</taxon>
        <taxon>Ecdysozoa</taxon>
        <taxon>Arthropoda</taxon>
        <taxon>Hexapoda</taxon>
        <taxon>Insecta</taxon>
        <taxon>Pterygota</taxon>
        <taxon>Neoptera</taxon>
        <taxon>Endopterygota</taxon>
        <taxon>Lepidoptera</taxon>
        <taxon>Glossata</taxon>
        <taxon>Ditrysia</taxon>
        <taxon>Papilionoidea</taxon>
        <taxon>Papilionidae</taxon>
        <taxon>Papilioninae</taxon>
        <taxon>Iphiclides</taxon>
    </lineage>
</organism>
<evidence type="ECO:0000313" key="2">
    <source>
        <dbReference type="EMBL" id="CAH2046127.1"/>
    </source>
</evidence>
<reference evidence="2" key="1">
    <citation type="submission" date="2022-03" db="EMBL/GenBank/DDBJ databases">
        <authorList>
            <person name="Martin H S."/>
        </authorList>
    </citation>
    <scope>NUCLEOTIDE SEQUENCE</scope>
</reference>